<dbReference type="InterPro" id="IPR050576">
    <property type="entry name" value="Cilia_flagella_integrity"/>
</dbReference>
<evidence type="ECO:0000256" key="1">
    <source>
        <dbReference type="ARBA" id="ARBA00004123"/>
    </source>
</evidence>
<organism evidence="7 8">
    <name type="scientific">Ustilago trichophora</name>
    <dbReference type="NCBI Taxonomy" id="86804"/>
    <lineage>
        <taxon>Eukaryota</taxon>
        <taxon>Fungi</taxon>
        <taxon>Dikarya</taxon>
        <taxon>Basidiomycota</taxon>
        <taxon>Ustilaginomycotina</taxon>
        <taxon>Ustilaginomycetes</taxon>
        <taxon>Ustilaginales</taxon>
        <taxon>Ustilaginaceae</taxon>
        <taxon>Ustilago</taxon>
    </lineage>
</organism>
<dbReference type="InterPro" id="IPR001611">
    <property type="entry name" value="Leu-rich_rpt"/>
</dbReference>
<dbReference type="Proteomes" id="UP000324022">
    <property type="component" value="Unassembled WGS sequence"/>
</dbReference>
<feature type="compositionally biased region" description="Acidic residues" evidence="6">
    <location>
        <begin position="41"/>
        <end position="67"/>
    </location>
</feature>
<comment type="similarity">
    <text evidence="5">Belongs to the SDS22 family.</text>
</comment>
<dbReference type="Pfam" id="PF13855">
    <property type="entry name" value="LRR_8"/>
    <property type="match status" value="1"/>
</dbReference>
<dbReference type="SUPFAM" id="SSF52058">
    <property type="entry name" value="L domain-like"/>
    <property type="match status" value="1"/>
</dbReference>
<dbReference type="Gene3D" id="3.80.10.10">
    <property type="entry name" value="Ribonuclease Inhibitor"/>
    <property type="match status" value="3"/>
</dbReference>
<dbReference type="AlphaFoldDB" id="A0A5C3E0P0"/>
<reference evidence="7 8" key="1">
    <citation type="submission" date="2018-03" db="EMBL/GenBank/DDBJ databases">
        <authorList>
            <person name="Guldener U."/>
        </authorList>
    </citation>
    <scope>NUCLEOTIDE SEQUENCE [LARGE SCALE GENOMIC DNA]</scope>
    <source>
        <strain evidence="7 8">NBRC100155</strain>
    </source>
</reference>
<keyword evidence="4" id="KW-0539">Nucleus</keyword>
<comment type="subcellular location">
    <subcellularLocation>
        <location evidence="1">Nucleus</location>
    </subcellularLocation>
</comment>
<gene>
    <name evidence="7" type="ORF">UTRI_01637</name>
</gene>
<evidence type="ECO:0000313" key="7">
    <source>
        <dbReference type="EMBL" id="SPO22959.1"/>
    </source>
</evidence>
<dbReference type="Pfam" id="PF12799">
    <property type="entry name" value="LRR_4"/>
    <property type="match status" value="2"/>
</dbReference>
<evidence type="ECO:0000256" key="5">
    <source>
        <dbReference type="ARBA" id="ARBA00023460"/>
    </source>
</evidence>
<evidence type="ECO:0000256" key="3">
    <source>
        <dbReference type="ARBA" id="ARBA00022737"/>
    </source>
</evidence>
<accession>A0A5C3E0P0</accession>
<dbReference type="FunFam" id="3.80.10.10:FF:000055">
    <property type="entry name" value="Protein phosphatase 1 regulatory subunit 7"/>
    <property type="match status" value="1"/>
</dbReference>
<evidence type="ECO:0000313" key="8">
    <source>
        <dbReference type="Proteomes" id="UP000324022"/>
    </source>
</evidence>
<dbReference type="PANTHER" id="PTHR45973:SF23">
    <property type="entry name" value="PROTEIN PHOSPHATASE 1 REGULATORY SUBUNIT 7"/>
    <property type="match status" value="1"/>
</dbReference>
<dbReference type="InterPro" id="IPR032675">
    <property type="entry name" value="LRR_dom_sf"/>
</dbReference>
<dbReference type="InterPro" id="IPR003591">
    <property type="entry name" value="Leu-rich_rpt_typical-subtyp"/>
</dbReference>
<dbReference type="GO" id="GO:0005634">
    <property type="term" value="C:nucleus"/>
    <property type="evidence" value="ECO:0007669"/>
    <property type="project" value="UniProtKB-SubCell"/>
</dbReference>
<dbReference type="SMART" id="SM00365">
    <property type="entry name" value="LRR_SD22"/>
    <property type="match status" value="10"/>
</dbReference>
<dbReference type="OrthoDB" id="266138at2759"/>
<dbReference type="PROSITE" id="PS51450">
    <property type="entry name" value="LRR"/>
    <property type="match status" value="7"/>
</dbReference>
<feature type="region of interest" description="Disordered" evidence="6">
    <location>
        <begin position="94"/>
        <end position="115"/>
    </location>
</feature>
<dbReference type="PANTHER" id="PTHR45973">
    <property type="entry name" value="PROTEIN PHOSPHATASE 1 REGULATORY SUBUNIT SDS22-RELATED"/>
    <property type="match status" value="1"/>
</dbReference>
<dbReference type="EMBL" id="OOIN01000005">
    <property type="protein sequence ID" value="SPO22959.1"/>
    <property type="molecule type" value="Genomic_DNA"/>
</dbReference>
<evidence type="ECO:0000256" key="2">
    <source>
        <dbReference type="ARBA" id="ARBA00022614"/>
    </source>
</evidence>
<dbReference type="SMART" id="SM00369">
    <property type="entry name" value="LRR_TYP"/>
    <property type="match status" value="5"/>
</dbReference>
<keyword evidence="8" id="KW-1185">Reference proteome</keyword>
<proteinExistence type="inferred from homology"/>
<sequence>MADSNAVPTSSASATQSKVQIVGELPAAPTMSSKDRPTAGEETDSEDDQITTNGADEEEDPQTEDEAGPSSATNEPEEANNGITRGIVQYGSVRVDHSGSTNGHEIQPSPADEIPDDSELLIHYPDTEEVLDLGHLRLTTTKRLGLQRFAPSLKRLCLRQNLLTKIRSKDIGILTELEDLDLYDNSIEKISGLDNLTKLESLDLSFNNIHHITNVSHLAQCHTIYFVQNKISRVRPDDLTGPIADSLTSLELGGNRLRSIENIGHLSHLTQLWLGKNKITSLAGLSSLSNLRVLSIQSNRITKLEGLEELVNLEELYISHNGLTKLEGLERNTKLTTLDVGGNMIEKIENIGHLDKLEEFWANDNKIQDLNTLDKECGPNKMPNLETVYLEGNPAQKKEGPAYRRKVKLLLPQIRQIDATFIR</sequence>
<name>A0A5C3E0P0_9BASI</name>
<evidence type="ECO:0000256" key="4">
    <source>
        <dbReference type="ARBA" id="ARBA00023242"/>
    </source>
</evidence>
<feature type="compositionally biased region" description="Polar residues" evidence="6">
    <location>
        <begin position="1"/>
        <end position="19"/>
    </location>
</feature>
<dbReference type="InterPro" id="IPR025875">
    <property type="entry name" value="Leu-rich_rpt_4"/>
</dbReference>
<keyword evidence="3" id="KW-0677">Repeat</keyword>
<dbReference type="Pfam" id="PF13516">
    <property type="entry name" value="LRR_6"/>
    <property type="match status" value="1"/>
</dbReference>
<feature type="region of interest" description="Disordered" evidence="6">
    <location>
        <begin position="1"/>
        <end position="81"/>
    </location>
</feature>
<protein>
    <submittedName>
        <fullName evidence="7">Probable SDS22 - protein phosphatase 1, regulatory subunit 7</fullName>
    </submittedName>
</protein>
<evidence type="ECO:0000256" key="6">
    <source>
        <dbReference type="SAM" id="MobiDB-lite"/>
    </source>
</evidence>
<keyword evidence="2" id="KW-0433">Leucine-rich repeat</keyword>